<evidence type="ECO:0000256" key="1">
    <source>
        <dbReference type="SAM" id="MobiDB-lite"/>
    </source>
</evidence>
<protein>
    <submittedName>
        <fullName evidence="2">SFRICE_035685</fullName>
    </submittedName>
</protein>
<organism evidence="2">
    <name type="scientific">Spodoptera frugiperda</name>
    <name type="common">Fall armyworm</name>
    <dbReference type="NCBI Taxonomy" id="7108"/>
    <lineage>
        <taxon>Eukaryota</taxon>
        <taxon>Metazoa</taxon>
        <taxon>Ecdysozoa</taxon>
        <taxon>Arthropoda</taxon>
        <taxon>Hexapoda</taxon>
        <taxon>Insecta</taxon>
        <taxon>Pterygota</taxon>
        <taxon>Neoptera</taxon>
        <taxon>Endopterygota</taxon>
        <taxon>Lepidoptera</taxon>
        <taxon>Glossata</taxon>
        <taxon>Ditrysia</taxon>
        <taxon>Noctuoidea</taxon>
        <taxon>Noctuidae</taxon>
        <taxon>Amphipyrinae</taxon>
        <taxon>Spodoptera</taxon>
    </lineage>
</organism>
<dbReference type="EMBL" id="ODYU01005605">
    <property type="protein sequence ID" value="SOQ46619.1"/>
    <property type="molecule type" value="Genomic_DNA"/>
</dbReference>
<feature type="region of interest" description="Disordered" evidence="1">
    <location>
        <begin position="9"/>
        <end position="41"/>
    </location>
</feature>
<evidence type="ECO:0000313" key="2">
    <source>
        <dbReference type="EMBL" id="SOQ46619.1"/>
    </source>
</evidence>
<reference evidence="2" key="1">
    <citation type="submission" date="2016-07" db="EMBL/GenBank/DDBJ databases">
        <authorList>
            <person name="Bretaudeau A."/>
        </authorList>
    </citation>
    <scope>NUCLEOTIDE SEQUENCE</scope>
    <source>
        <strain evidence="2">Rice</strain>
        <tissue evidence="2">Whole body</tissue>
    </source>
</reference>
<gene>
    <name evidence="2" type="ORF">SFRICE_035685</name>
</gene>
<name>A0A2H1W0J8_SPOFR</name>
<sequence>MYSWVIATASKGSSPPDQNQTRACGASRSARASKSPTTTDGLQNNTFTQQYLKQLDEAGCFDDLEVANVFLVNSVAAVSLVWQPCADDGENRFNFLLKTIWYSPQHYPPLSRGTHFVSEGDTRDIVATSLSVAVWLDVTRLSADVKTNPSLICRIEMEFIPDIGRSPYNYKTKS</sequence>
<proteinExistence type="predicted"/>
<feature type="compositionally biased region" description="Low complexity" evidence="1">
    <location>
        <begin position="21"/>
        <end position="39"/>
    </location>
</feature>
<dbReference type="AlphaFoldDB" id="A0A2H1W0J8"/>
<feature type="compositionally biased region" description="Polar residues" evidence="1">
    <location>
        <begin position="10"/>
        <end position="20"/>
    </location>
</feature>
<accession>A0A2H1W0J8</accession>